<evidence type="ECO:0000256" key="6">
    <source>
        <dbReference type="SAM" id="Phobius"/>
    </source>
</evidence>
<dbReference type="SUPFAM" id="SSF103473">
    <property type="entry name" value="MFS general substrate transporter"/>
    <property type="match status" value="1"/>
</dbReference>
<feature type="transmembrane region" description="Helical" evidence="6">
    <location>
        <begin position="48"/>
        <end position="68"/>
    </location>
</feature>
<evidence type="ECO:0000259" key="7">
    <source>
        <dbReference type="PROSITE" id="PS50850"/>
    </source>
</evidence>
<evidence type="ECO:0000256" key="4">
    <source>
        <dbReference type="ARBA" id="ARBA00022989"/>
    </source>
</evidence>
<keyword evidence="5 6" id="KW-0472">Membrane</keyword>
<accession>A0A4Y9ZT28</accession>
<dbReference type="GO" id="GO:0022857">
    <property type="term" value="F:transmembrane transporter activity"/>
    <property type="evidence" value="ECO:0007669"/>
    <property type="project" value="InterPro"/>
</dbReference>
<comment type="caution">
    <text evidence="8">The sequence shown here is derived from an EMBL/GenBank/DDBJ whole genome shotgun (WGS) entry which is preliminary data.</text>
</comment>
<keyword evidence="4 6" id="KW-1133">Transmembrane helix</keyword>
<comment type="subcellular location">
    <subcellularLocation>
        <location evidence="1">Membrane</location>
        <topology evidence="1">Multi-pass membrane protein</topology>
    </subcellularLocation>
</comment>
<dbReference type="STRING" id="135208.A0A4Y9ZT28"/>
<evidence type="ECO:0000313" key="9">
    <source>
        <dbReference type="Proteomes" id="UP000298061"/>
    </source>
</evidence>
<dbReference type="OrthoDB" id="2130629at2759"/>
<dbReference type="InterPro" id="IPR036259">
    <property type="entry name" value="MFS_trans_sf"/>
</dbReference>
<evidence type="ECO:0000313" key="8">
    <source>
        <dbReference type="EMBL" id="TFY77725.1"/>
    </source>
</evidence>
<dbReference type="InterPro" id="IPR011701">
    <property type="entry name" value="MFS"/>
</dbReference>
<evidence type="ECO:0000256" key="5">
    <source>
        <dbReference type="ARBA" id="ARBA00023136"/>
    </source>
</evidence>
<evidence type="ECO:0000256" key="3">
    <source>
        <dbReference type="ARBA" id="ARBA00022692"/>
    </source>
</evidence>
<dbReference type="Gene3D" id="1.20.1720.10">
    <property type="entry name" value="Multidrug resistance protein D"/>
    <property type="match status" value="1"/>
</dbReference>
<dbReference type="GO" id="GO:0016020">
    <property type="term" value="C:membrane"/>
    <property type="evidence" value="ECO:0007669"/>
    <property type="project" value="UniProtKB-SubCell"/>
</dbReference>
<feature type="transmembrane region" description="Helical" evidence="6">
    <location>
        <begin position="74"/>
        <end position="94"/>
    </location>
</feature>
<dbReference type="PANTHER" id="PTHR42718">
    <property type="entry name" value="MAJOR FACILITATOR SUPERFAMILY MULTIDRUG TRANSPORTER MFSC"/>
    <property type="match status" value="1"/>
</dbReference>
<organism evidence="8 9">
    <name type="scientific">Hericium alpestre</name>
    <dbReference type="NCBI Taxonomy" id="135208"/>
    <lineage>
        <taxon>Eukaryota</taxon>
        <taxon>Fungi</taxon>
        <taxon>Dikarya</taxon>
        <taxon>Basidiomycota</taxon>
        <taxon>Agaricomycotina</taxon>
        <taxon>Agaricomycetes</taxon>
        <taxon>Russulales</taxon>
        <taxon>Hericiaceae</taxon>
        <taxon>Hericium</taxon>
    </lineage>
</organism>
<dbReference type="AlphaFoldDB" id="A0A4Y9ZT28"/>
<dbReference type="Proteomes" id="UP000298061">
    <property type="component" value="Unassembled WGS sequence"/>
</dbReference>
<proteinExistence type="predicted"/>
<evidence type="ECO:0000256" key="1">
    <source>
        <dbReference type="ARBA" id="ARBA00004141"/>
    </source>
</evidence>
<feature type="transmembrane region" description="Helical" evidence="6">
    <location>
        <begin position="106"/>
        <end position="129"/>
    </location>
</feature>
<sequence length="253" mass="27034">MVGIRICLELGESTCFCTEAWMPELNASKGCLLLVFGRVADLYGRKKTFIAGFLSMLAFSLGCGFAQNEITLDILRGCQGIGAAAIIPASLGILAHAFPPSRARSIAFATFSAGAPVGAAFGMTLGGVLTQLSHTTWRSNFYLAAGLCGLGTIAGLISIDADEPSTEDDKRIDWLGALLITAGLVLVIFVLSDGELAPQKWRTPYIIVLLILGVLLVVAFVFWQLYLERVQEASSKEPAPPAQARRSGRLRHC</sequence>
<reference evidence="8 9" key="1">
    <citation type="submission" date="2019-02" db="EMBL/GenBank/DDBJ databases">
        <title>Genome sequencing of the rare red list fungi Hericium alpestre (H. flagellum).</title>
        <authorList>
            <person name="Buettner E."/>
            <person name="Kellner H."/>
        </authorList>
    </citation>
    <scope>NUCLEOTIDE SEQUENCE [LARGE SCALE GENOMIC DNA]</scope>
    <source>
        <strain evidence="8 9">DSM 108284</strain>
    </source>
</reference>
<protein>
    <recommendedName>
        <fullName evidence="7">Major facilitator superfamily (MFS) profile domain-containing protein</fullName>
    </recommendedName>
</protein>
<keyword evidence="2" id="KW-0813">Transport</keyword>
<dbReference type="PANTHER" id="PTHR42718:SF9">
    <property type="entry name" value="MAJOR FACILITATOR SUPERFAMILY MULTIDRUG TRANSPORTER MFSC"/>
    <property type="match status" value="1"/>
</dbReference>
<evidence type="ECO:0000256" key="2">
    <source>
        <dbReference type="ARBA" id="ARBA00022448"/>
    </source>
</evidence>
<feature type="domain" description="Major facilitator superfamily (MFS) profile" evidence="7">
    <location>
        <begin position="1"/>
        <end position="253"/>
    </location>
</feature>
<dbReference type="Pfam" id="PF07690">
    <property type="entry name" value="MFS_1"/>
    <property type="match status" value="1"/>
</dbReference>
<dbReference type="PROSITE" id="PS50850">
    <property type="entry name" value="MFS"/>
    <property type="match status" value="1"/>
</dbReference>
<name>A0A4Y9ZT28_9AGAM</name>
<feature type="transmembrane region" description="Helical" evidence="6">
    <location>
        <begin position="172"/>
        <end position="192"/>
    </location>
</feature>
<feature type="transmembrane region" description="Helical" evidence="6">
    <location>
        <begin position="141"/>
        <end position="160"/>
    </location>
</feature>
<gene>
    <name evidence="8" type="ORF">EWM64_g6287</name>
</gene>
<keyword evidence="9" id="KW-1185">Reference proteome</keyword>
<keyword evidence="3 6" id="KW-0812">Transmembrane</keyword>
<dbReference type="EMBL" id="SFCI01000839">
    <property type="protein sequence ID" value="TFY77725.1"/>
    <property type="molecule type" value="Genomic_DNA"/>
</dbReference>
<dbReference type="InterPro" id="IPR020846">
    <property type="entry name" value="MFS_dom"/>
</dbReference>
<feature type="transmembrane region" description="Helical" evidence="6">
    <location>
        <begin position="204"/>
        <end position="226"/>
    </location>
</feature>